<protein>
    <recommendedName>
        <fullName evidence="2">NACHT-NTPase and P-loop NTPases N-terminal domain-containing protein</fullName>
    </recommendedName>
</protein>
<gene>
    <name evidence="3" type="ORF">VTK73DRAFT_8660</name>
</gene>
<dbReference type="Proteomes" id="UP001586593">
    <property type="component" value="Unassembled WGS sequence"/>
</dbReference>
<feature type="region of interest" description="Disordered" evidence="1">
    <location>
        <begin position="231"/>
        <end position="253"/>
    </location>
</feature>
<feature type="domain" description="NACHT-NTPase and P-loop NTPases N-terminal" evidence="2">
    <location>
        <begin position="51"/>
        <end position="170"/>
    </location>
</feature>
<feature type="compositionally biased region" description="Polar residues" evidence="1">
    <location>
        <begin position="10"/>
        <end position="24"/>
    </location>
</feature>
<proteinExistence type="predicted"/>
<comment type="caution">
    <text evidence="3">The sequence shown here is derived from an EMBL/GenBank/DDBJ whole genome shotgun (WGS) entry which is preliminary data.</text>
</comment>
<reference evidence="3 4" key="1">
    <citation type="journal article" date="2024" name="Commun. Biol.">
        <title>Comparative genomic analysis of thermophilic fungi reveals convergent evolutionary adaptations and gene losses.</title>
        <authorList>
            <person name="Steindorff A.S."/>
            <person name="Aguilar-Pontes M.V."/>
            <person name="Robinson A.J."/>
            <person name="Andreopoulos B."/>
            <person name="LaButti K."/>
            <person name="Kuo A."/>
            <person name="Mondo S."/>
            <person name="Riley R."/>
            <person name="Otillar R."/>
            <person name="Haridas S."/>
            <person name="Lipzen A."/>
            <person name="Grimwood J."/>
            <person name="Schmutz J."/>
            <person name="Clum A."/>
            <person name="Reid I.D."/>
            <person name="Moisan M.C."/>
            <person name="Butler G."/>
            <person name="Nguyen T.T.M."/>
            <person name="Dewar K."/>
            <person name="Conant G."/>
            <person name="Drula E."/>
            <person name="Henrissat B."/>
            <person name="Hansel C."/>
            <person name="Singer S."/>
            <person name="Hutchinson M.I."/>
            <person name="de Vries R.P."/>
            <person name="Natvig D.O."/>
            <person name="Powell A.J."/>
            <person name="Tsang A."/>
            <person name="Grigoriev I.V."/>
        </authorList>
    </citation>
    <scope>NUCLEOTIDE SEQUENCE [LARGE SCALE GENOMIC DNA]</scope>
    <source>
        <strain evidence="3 4">ATCC 24622</strain>
    </source>
</reference>
<evidence type="ECO:0000256" key="1">
    <source>
        <dbReference type="SAM" id="MobiDB-lite"/>
    </source>
</evidence>
<evidence type="ECO:0000313" key="4">
    <source>
        <dbReference type="Proteomes" id="UP001586593"/>
    </source>
</evidence>
<evidence type="ECO:0000259" key="2">
    <source>
        <dbReference type="Pfam" id="PF17107"/>
    </source>
</evidence>
<organism evidence="3 4">
    <name type="scientific">Phialemonium thermophilum</name>
    <dbReference type="NCBI Taxonomy" id="223376"/>
    <lineage>
        <taxon>Eukaryota</taxon>
        <taxon>Fungi</taxon>
        <taxon>Dikarya</taxon>
        <taxon>Ascomycota</taxon>
        <taxon>Pezizomycotina</taxon>
        <taxon>Sordariomycetes</taxon>
        <taxon>Sordariomycetidae</taxon>
        <taxon>Cephalothecales</taxon>
        <taxon>Cephalothecaceae</taxon>
        <taxon>Phialemonium</taxon>
    </lineage>
</organism>
<accession>A0ABR3XNQ2</accession>
<feature type="region of interest" description="Disordered" evidence="1">
    <location>
        <begin position="1"/>
        <end position="24"/>
    </location>
</feature>
<keyword evidence="4" id="KW-1185">Reference proteome</keyword>
<sequence>MMASPHVVKLTQTSRRLADQSPTDSVMRKVFRPTKMQSPEANLIARSLGDVLTPIDKAIEYSEEIEEPTDLPEAFPGVAKHLPIVRAVLLSMRSYLKETKSDQETQETKDGYAELKKLASESILLAERLRKFFDIATSGQDVKSRMESYATEVSGGDRVEQVMAELLEVLRSGAKPPFAADEDVAKLAEALEAVKRLPASLKEQHGRGESYVNSGSGTQAIYRGKGNQNFNTGSGTQFTGNISTFHQGPQSAK</sequence>
<dbReference type="Pfam" id="PF17107">
    <property type="entry name" value="SesA"/>
    <property type="match status" value="1"/>
</dbReference>
<name>A0ABR3XNQ2_9PEZI</name>
<evidence type="ECO:0000313" key="3">
    <source>
        <dbReference type="EMBL" id="KAL1877365.1"/>
    </source>
</evidence>
<dbReference type="EMBL" id="JAZHXJ010000065">
    <property type="protein sequence ID" value="KAL1877365.1"/>
    <property type="molecule type" value="Genomic_DNA"/>
</dbReference>
<dbReference type="InterPro" id="IPR031352">
    <property type="entry name" value="SesA"/>
</dbReference>